<gene>
    <name evidence="1" type="ORF">BcabD6B2_19970</name>
</gene>
<dbReference type="EMBL" id="BPLF01000002">
    <property type="protein sequence ID" value="GIX62562.1"/>
    <property type="molecule type" value="Genomic_DNA"/>
</dbReference>
<dbReference type="Proteomes" id="UP001497744">
    <property type="component" value="Unassembled WGS sequence"/>
</dbReference>
<dbReference type="AlphaFoldDB" id="A0AAV4LSF9"/>
<evidence type="ECO:0000313" key="2">
    <source>
        <dbReference type="Proteomes" id="UP001497744"/>
    </source>
</evidence>
<reference evidence="1 2" key="1">
    <citation type="submission" date="2021-06" db="EMBL/GenBank/DDBJ databases">
        <title>Genome sequence of Babesia caballi.</title>
        <authorList>
            <person name="Yamagishi J."/>
            <person name="Kidaka T."/>
            <person name="Ochi A."/>
        </authorList>
    </citation>
    <scope>NUCLEOTIDE SEQUENCE [LARGE SCALE GENOMIC DNA]</scope>
    <source>
        <strain evidence="1">USDA-D6B2</strain>
    </source>
</reference>
<accession>A0AAV4LSF9</accession>
<comment type="caution">
    <text evidence="1">The sequence shown here is derived from an EMBL/GenBank/DDBJ whole genome shotgun (WGS) entry which is preliminary data.</text>
</comment>
<dbReference type="GeneID" id="94194043"/>
<organism evidence="1 2">
    <name type="scientific">Babesia caballi</name>
    <dbReference type="NCBI Taxonomy" id="5871"/>
    <lineage>
        <taxon>Eukaryota</taxon>
        <taxon>Sar</taxon>
        <taxon>Alveolata</taxon>
        <taxon>Apicomplexa</taxon>
        <taxon>Aconoidasida</taxon>
        <taxon>Piroplasmida</taxon>
        <taxon>Babesiidae</taxon>
        <taxon>Babesia</taxon>
    </lineage>
</organism>
<keyword evidence="2" id="KW-1185">Reference proteome</keyword>
<protein>
    <submittedName>
        <fullName evidence="1">Uncharacterized protein</fullName>
    </submittedName>
</protein>
<evidence type="ECO:0000313" key="1">
    <source>
        <dbReference type="EMBL" id="GIX62562.1"/>
    </source>
</evidence>
<sequence length="358" mass="38838">MVLYSPVLTPLTDWPDTLEDVIDWFLRVGGKDEESQGHDRKSELSSAVKALGDYGEAQKILESASIAGLFNAVCDGLRVFIGYSGQRNMTANGIGNYHRPSYASSYEKSATWEGNWQAADTNSQTCAAIFLYTMPIVYFGLTYLFWRCGGRHGWQDQKLQGDVQGTQLHEFMNYMGYSSDNLSNTIKGQKIAELFGSENDSIQDFKTLYSSASLSYPDFLRKLQEHGQPKLRGRAMSAPLYALYAVSSKYLQSKVKHSKIMDLPQTQSNIAKTLKGYSEAVTKLGAAKAKDLSTAYNTLLTQIKSVFHPDPPSPASSSAGAVAGGVLGTAALGGTAAALATNVGGITTTLKSLIPIFK</sequence>
<name>A0AAV4LSF9_BABCB</name>
<proteinExistence type="predicted"/>
<dbReference type="RefSeq" id="XP_067714631.1">
    <property type="nucleotide sequence ID" value="XM_067858530.1"/>
</dbReference>